<dbReference type="PROSITE" id="PS51131">
    <property type="entry name" value="ZN_HOOK"/>
    <property type="match status" value="1"/>
</dbReference>
<feature type="binding site" evidence="9">
    <location>
        <position position="136"/>
    </location>
    <ligand>
        <name>ATP</name>
        <dbReference type="ChEBI" id="CHEBI:30616"/>
    </ligand>
</feature>
<sequence length="921" mass="106572">MIIKSLQLHNFKSHPKSKIEFPAGISIIMGENGAGKSSILEAVSFALFKSYSARNLPSLIKTGEKKLRVVLKFLVNGKTYQVTRERSKSTSRAVLEQEDRDGFHQIATGDKGVSAEIESLLEMDSSLFLNAVYIRQGEIADLIDKKPSEKKQLIGKLLGIESLENAWKNMVPLIGHYSSEEQFLKGKMESKETWEKKLADKMEEKNKRDVFIGELNQEIEAIHQEIEQLKTDKEKLDEKKLEYREIKSRLDSLENILKGLKEDKDSLKKDLSRIKEDESKISKLETEILPLNNLILLQKGLNNLNIHHQTEKQILSNLKKVNDLNQVLVSNKIFQEEYHNIEKKIESLLKDKEKFEGTPAIIRSLISDKDKTKQEIDQLNQQISETFSYYNQILESNLDSAEEIDSLHRKLEIALNHKLNLLDQELQDKKGTLLSLKNQNQQLKKPLEELKEVEDKCPICQSDISKIKKTELVTLYQQDITSNKKQMVALEESIEKLDNEKEELQKRKNSFQNINMDILQEKIKTRNTASHKLSNLEMKLEDLKIQNIALEEIESSIKSKKSRLKEIENHKENYFKAKHSLENLDPVETLEKEKNSLVEKIIEEDSRIKGLLSSLELDYFRQFKEDYSLLDSDILQEEIDKREEFKNNLNQLKGRVSQKNSIIEKLQKKKLDLEENMKNKESLHSSLIKIEYDDIAHKKILQAYEQKKDSFIELNSQKSKNEGIQGMNISAIEDLQKDLDSLKDVEKELDNLKDFIKVLNYIRKLFGKDGVQKDLRNRSRPLIQEEARKFFDRFNFEYSDISLDEDYEVEVYGPGGKTTLDMISGGEKIAVALALRLAITRVLSGGKLELIMLDEPTIHLDSYRRQELIDILKRLSVLPQMIIVTHDSDLEEAADNIIKVKKEEGESRVIMDVAREEVPVI</sequence>
<keyword evidence="13" id="KW-1185">Reference proteome</keyword>
<comment type="similarity">
    <text evidence="9">Belongs to the SMC family. RAD50 subfamily.</text>
</comment>
<feature type="binding site" evidence="9">
    <location>
        <begin position="32"/>
        <end position="38"/>
    </location>
    <ligand>
        <name>ATP</name>
        <dbReference type="ChEBI" id="CHEBI:30616"/>
    </ligand>
</feature>
<dbReference type="GO" id="GO:0005524">
    <property type="term" value="F:ATP binding"/>
    <property type="evidence" value="ECO:0007669"/>
    <property type="project" value="UniProtKB-UniRule"/>
</dbReference>
<feature type="coiled-coil region" evidence="9">
    <location>
        <begin position="635"/>
        <end position="683"/>
    </location>
</feature>
<feature type="binding site" evidence="9 10">
    <location>
        <position position="460"/>
    </location>
    <ligand>
        <name>Zn(2+)</name>
        <dbReference type="ChEBI" id="CHEBI:29105"/>
    </ligand>
</feature>
<dbReference type="GeneID" id="64819155"/>
<keyword evidence="5 9" id="KW-0862">Zinc</keyword>
<dbReference type="InterPro" id="IPR022982">
    <property type="entry name" value="Rad50_ATPase_archaeal"/>
</dbReference>
<keyword evidence="3 9" id="KW-0227">DNA damage</keyword>
<dbReference type="PANTHER" id="PTHR32114:SF2">
    <property type="entry name" value="ABC TRANSPORTER ABCH.3"/>
    <property type="match status" value="1"/>
</dbReference>
<dbReference type="GO" id="GO:0008270">
    <property type="term" value="F:zinc ion binding"/>
    <property type="evidence" value="ECO:0007669"/>
    <property type="project" value="UniProtKB-UniRule"/>
</dbReference>
<feature type="coiled-coil region" evidence="9">
    <location>
        <begin position="331"/>
        <end position="382"/>
    </location>
</feature>
<organism evidence="12 13">
    <name type="scientific">Methanobacterium alkalithermotolerans</name>
    <dbReference type="NCBI Taxonomy" id="2731220"/>
    <lineage>
        <taxon>Archaea</taxon>
        <taxon>Methanobacteriati</taxon>
        <taxon>Methanobacteriota</taxon>
        <taxon>Methanomada group</taxon>
        <taxon>Methanobacteria</taxon>
        <taxon>Methanobacteriales</taxon>
        <taxon>Methanobacteriaceae</taxon>
        <taxon>Methanobacterium</taxon>
    </lineage>
</organism>
<comment type="function">
    <text evidence="9">Part of the Rad50/Mre11 complex, which is involved in the early steps of DNA double-strand break (DSB) repair. The complex may facilitate opening of the processed DNA ends to aid in the recruitment of HerA and NurA. Rad50 controls the balance between DNA end bridging and DNA resection via ATP-dependent structural rearrangements of the Rad50/Mre11 complex.</text>
</comment>
<dbReference type="SUPFAM" id="SSF75712">
    <property type="entry name" value="Rad50 coiled-coil Zn hook"/>
    <property type="match status" value="1"/>
</dbReference>
<keyword evidence="1 9" id="KW-0479">Metal-binding</keyword>
<dbReference type="HAMAP" id="MF_00449">
    <property type="entry name" value="RAD50"/>
    <property type="match status" value="1"/>
</dbReference>
<dbReference type="GO" id="GO:0006302">
    <property type="term" value="P:double-strand break repair"/>
    <property type="evidence" value="ECO:0007669"/>
    <property type="project" value="UniProtKB-UniRule"/>
</dbReference>
<evidence type="ECO:0000256" key="6">
    <source>
        <dbReference type="ARBA" id="ARBA00022840"/>
    </source>
</evidence>
<dbReference type="SUPFAM" id="SSF52540">
    <property type="entry name" value="P-loop containing nucleoside triphosphate hydrolases"/>
    <property type="match status" value="1"/>
</dbReference>
<evidence type="ECO:0000256" key="2">
    <source>
        <dbReference type="ARBA" id="ARBA00022741"/>
    </source>
</evidence>
<feature type="binding site" evidence="9 10">
    <location>
        <position position="457"/>
    </location>
    <ligand>
        <name>Zn(2+)</name>
        <dbReference type="ChEBI" id="CHEBI:29105"/>
    </ligand>
</feature>
<dbReference type="InterPro" id="IPR013134">
    <property type="entry name" value="Zn_hook_RAD50"/>
</dbReference>
<name>A0A8T8KA59_9EURY</name>
<dbReference type="Pfam" id="PF13476">
    <property type="entry name" value="AAA_23"/>
    <property type="match status" value="1"/>
</dbReference>
<comment type="domain">
    <text evidence="9">The two conserved Cys that bind zinc constitute the zinc-hook, which separates the large intramolecular coiled coil regions. The 2 Cys residues coordinate one molecule of zinc with the help of the 2 Cys residues of the zinc-hook of another Rad50 molecule, thereby forming a V-shaped homodimer.</text>
</comment>
<evidence type="ECO:0000256" key="4">
    <source>
        <dbReference type="ARBA" id="ARBA00022801"/>
    </source>
</evidence>
<keyword evidence="2 9" id="KW-0547">Nucleotide-binding</keyword>
<dbReference type="InterPro" id="IPR027417">
    <property type="entry name" value="P-loop_NTPase"/>
</dbReference>
<dbReference type="Gene3D" id="1.10.287.510">
    <property type="entry name" value="Helix hairpin bin"/>
    <property type="match status" value="1"/>
</dbReference>
<dbReference type="RefSeq" id="WP_211533254.1">
    <property type="nucleotide sequence ID" value="NZ_CP058560.1"/>
</dbReference>
<evidence type="ECO:0000313" key="13">
    <source>
        <dbReference type="Proteomes" id="UP000681041"/>
    </source>
</evidence>
<keyword evidence="4 9" id="KW-0378">Hydrolase</keyword>
<keyword evidence="6 9" id="KW-0067">ATP-binding</keyword>
<evidence type="ECO:0000256" key="7">
    <source>
        <dbReference type="ARBA" id="ARBA00023054"/>
    </source>
</evidence>
<dbReference type="PANTHER" id="PTHR32114">
    <property type="entry name" value="ABC TRANSPORTER ABCH.3"/>
    <property type="match status" value="1"/>
</dbReference>
<comment type="subunit">
    <text evidence="9">Homodimer. Forms a heterotetramer composed of two Mre11 subunits and two Rad50 subunits.</text>
</comment>
<keyword evidence="8 9" id="KW-0234">DNA repair</keyword>
<dbReference type="InterPro" id="IPR038729">
    <property type="entry name" value="Rad50/SbcC_AAA"/>
</dbReference>
<feature type="binding site" evidence="9">
    <location>
        <begin position="822"/>
        <end position="827"/>
    </location>
    <ligand>
        <name>ATP</name>
        <dbReference type="ChEBI" id="CHEBI:30616"/>
    </ligand>
</feature>
<evidence type="ECO:0000256" key="10">
    <source>
        <dbReference type="PROSITE-ProRule" id="PRU00471"/>
    </source>
</evidence>
<dbReference type="OrthoDB" id="25344at2157"/>
<dbReference type="KEGG" id="meme:HYG87_00285"/>
<feature type="coiled-coil region" evidence="9">
    <location>
        <begin position="419"/>
        <end position="456"/>
    </location>
</feature>
<reference evidence="12" key="1">
    <citation type="submission" date="2020-07" db="EMBL/GenBank/DDBJ databases">
        <title>Methanobacterium. sp. MethCan genome.</title>
        <authorList>
            <person name="Postec A."/>
            <person name="Quemeneur M."/>
        </authorList>
    </citation>
    <scope>NUCLEOTIDE SEQUENCE</scope>
    <source>
        <strain evidence="12">MethCAN</strain>
    </source>
</reference>
<evidence type="ECO:0000313" key="12">
    <source>
        <dbReference type="EMBL" id="QUH22311.1"/>
    </source>
</evidence>
<evidence type="ECO:0000256" key="5">
    <source>
        <dbReference type="ARBA" id="ARBA00022833"/>
    </source>
</evidence>
<dbReference type="EMBL" id="CP058560">
    <property type="protein sequence ID" value="QUH22311.1"/>
    <property type="molecule type" value="Genomic_DNA"/>
</dbReference>
<evidence type="ECO:0000256" key="8">
    <source>
        <dbReference type="ARBA" id="ARBA00023204"/>
    </source>
</evidence>
<protein>
    <recommendedName>
        <fullName evidence="9">DNA double-strand break repair Rad50 ATPase</fullName>
    </recommendedName>
</protein>
<dbReference type="Gene3D" id="3.40.50.300">
    <property type="entry name" value="P-loop containing nucleotide triphosphate hydrolases"/>
    <property type="match status" value="2"/>
</dbReference>
<proteinExistence type="inferred from homology"/>
<accession>A0A8T8KA59</accession>
<comment type="cofactor">
    <cofactor evidence="9">
        <name>Zn(2+)</name>
        <dbReference type="ChEBI" id="CHEBI:29105"/>
    </cofactor>
    <text evidence="9">Binds 1 zinc ion per homodimer.</text>
</comment>
<evidence type="ECO:0000256" key="1">
    <source>
        <dbReference type="ARBA" id="ARBA00022723"/>
    </source>
</evidence>
<gene>
    <name evidence="9" type="primary">rad50</name>
    <name evidence="12" type="ORF">HYG87_00285</name>
</gene>
<feature type="domain" description="Zinc-hook" evidence="11">
    <location>
        <begin position="412"/>
        <end position="509"/>
    </location>
</feature>
<feature type="coiled-coil region" evidence="9">
    <location>
        <begin position="212"/>
        <end position="287"/>
    </location>
</feature>
<dbReference type="Proteomes" id="UP000681041">
    <property type="component" value="Chromosome"/>
</dbReference>
<feature type="coiled-coil region" evidence="9">
    <location>
        <begin position="480"/>
        <end position="607"/>
    </location>
</feature>
<keyword evidence="7 9" id="KW-0175">Coiled coil</keyword>
<dbReference type="GO" id="GO:0016887">
    <property type="term" value="F:ATP hydrolysis activity"/>
    <property type="evidence" value="ECO:0007669"/>
    <property type="project" value="UniProtKB-UniRule"/>
</dbReference>
<dbReference type="AlphaFoldDB" id="A0A8T8KA59"/>
<evidence type="ECO:0000259" key="11">
    <source>
        <dbReference type="PROSITE" id="PS51131"/>
    </source>
</evidence>
<evidence type="ECO:0000256" key="3">
    <source>
        <dbReference type="ARBA" id="ARBA00022763"/>
    </source>
</evidence>
<feature type="binding site" evidence="9">
    <location>
        <position position="12"/>
    </location>
    <ligand>
        <name>ATP</name>
        <dbReference type="ChEBI" id="CHEBI:30616"/>
    </ligand>
</feature>
<evidence type="ECO:0000256" key="9">
    <source>
        <dbReference type="HAMAP-Rule" id="MF_00449"/>
    </source>
</evidence>